<protein>
    <submittedName>
        <fullName evidence="2">Uncharacterized protein</fullName>
    </submittedName>
</protein>
<keyword evidence="1" id="KW-0812">Transmembrane</keyword>
<evidence type="ECO:0000313" key="2">
    <source>
        <dbReference type="EMBL" id="KAF1036775.1"/>
    </source>
</evidence>
<name>A0A833V235_BURL3</name>
<evidence type="ECO:0000313" key="3">
    <source>
        <dbReference type="Proteomes" id="UP000467522"/>
    </source>
</evidence>
<accession>A0A833V235</accession>
<proteinExistence type="predicted"/>
<comment type="caution">
    <text evidence="2">The sequence shown here is derived from an EMBL/GenBank/DDBJ whole genome shotgun (WGS) entry which is preliminary data.</text>
</comment>
<keyword evidence="1" id="KW-0472">Membrane</keyword>
<evidence type="ECO:0000256" key="1">
    <source>
        <dbReference type="SAM" id="Phobius"/>
    </source>
</evidence>
<reference evidence="3" key="1">
    <citation type="journal article" date="2020" name="MBio">
        <title>Horizontal gene transfer to a defensive symbiont with a reduced genome amongst a multipartite beetle microbiome.</title>
        <authorList>
            <person name="Waterworth S.C."/>
            <person name="Florez L.V."/>
            <person name="Rees E.R."/>
            <person name="Hertweck C."/>
            <person name="Kaltenpoth M."/>
            <person name="Kwan J.C."/>
        </authorList>
    </citation>
    <scope>NUCLEOTIDE SEQUENCE [LARGE SCALE GENOMIC DNA]</scope>
</reference>
<sequence length="139" mass="14988">MPNAVDRPWATAVVFYLRELEPGADFIRTLGPIMFQSPGDSFVNGSLLGLCVEVPLAALVSLAMHGVDWNGQRIAMLIATPVLIACIALLTRPVAFSTVWKHKRSPFVLDDNVRASIYGRLCGIAIGVVFGIMVATTFA</sequence>
<dbReference type="AlphaFoldDB" id="A0A833V235"/>
<dbReference type="Proteomes" id="UP000467522">
    <property type="component" value="Unassembled WGS sequence"/>
</dbReference>
<feature type="transmembrane region" description="Helical" evidence="1">
    <location>
        <begin position="115"/>
        <end position="138"/>
    </location>
</feature>
<feature type="transmembrane region" description="Helical" evidence="1">
    <location>
        <begin position="74"/>
        <end position="95"/>
    </location>
</feature>
<dbReference type="EMBL" id="WNDV01000011">
    <property type="protein sequence ID" value="KAF1036775.1"/>
    <property type="molecule type" value="Genomic_DNA"/>
</dbReference>
<organism evidence="2 3">
    <name type="scientific">Burkholderia lata (strain ATCC 17760 / DSM 23089 / LMG 22485 / NCIMB 9086 / R18194 / 383)</name>
    <dbReference type="NCBI Taxonomy" id="482957"/>
    <lineage>
        <taxon>Bacteria</taxon>
        <taxon>Pseudomonadati</taxon>
        <taxon>Pseudomonadota</taxon>
        <taxon>Betaproteobacteria</taxon>
        <taxon>Burkholderiales</taxon>
        <taxon>Burkholderiaceae</taxon>
        <taxon>Burkholderia</taxon>
        <taxon>Burkholderia cepacia complex</taxon>
    </lineage>
</organism>
<feature type="transmembrane region" description="Helical" evidence="1">
    <location>
        <begin position="42"/>
        <end position="62"/>
    </location>
</feature>
<gene>
    <name evidence="2" type="ORF">GAK33_03817</name>
</gene>
<keyword evidence="1" id="KW-1133">Transmembrane helix</keyword>